<dbReference type="PANTHER" id="PTHR38480">
    <property type="entry name" value="SLR0254 PROTEIN"/>
    <property type="match status" value="1"/>
</dbReference>
<keyword evidence="4 5" id="KW-0472">Membrane</keyword>
<dbReference type="InterPro" id="IPR010432">
    <property type="entry name" value="RDD"/>
</dbReference>
<keyword evidence="8" id="KW-1185">Reference proteome</keyword>
<evidence type="ECO:0000313" key="8">
    <source>
        <dbReference type="Proteomes" id="UP001597480"/>
    </source>
</evidence>
<evidence type="ECO:0000256" key="3">
    <source>
        <dbReference type="ARBA" id="ARBA00022989"/>
    </source>
</evidence>
<evidence type="ECO:0000313" key="7">
    <source>
        <dbReference type="EMBL" id="MFD2601401.1"/>
    </source>
</evidence>
<feature type="domain" description="RDD" evidence="6">
    <location>
        <begin position="18"/>
        <end position="150"/>
    </location>
</feature>
<evidence type="ECO:0000256" key="1">
    <source>
        <dbReference type="ARBA" id="ARBA00004141"/>
    </source>
</evidence>
<proteinExistence type="predicted"/>
<evidence type="ECO:0000259" key="6">
    <source>
        <dbReference type="Pfam" id="PF06271"/>
    </source>
</evidence>
<keyword evidence="3 5" id="KW-1133">Transmembrane helix</keyword>
<name>A0ABW5NQM0_9FLAO</name>
<organism evidence="7 8">
    <name type="scientific">Flavobacterium suzhouense</name>
    <dbReference type="NCBI Taxonomy" id="1529638"/>
    <lineage>
        <taxon>Bacteria</taxon>
        <taxon>Pseudomonadati</taxon>
        <taxon>Bacteroidota</taxon>
        <taxon>Flavobacteriia</taxon>
        <taxon>Flavobacteriales</taxon>
        <taxon>Flavobacteriaceae</taxon>
        <taxon>Flavobacterium</taxon>
    </lineage>
</organism>
<feature type="transmembrane region" description="Helical" evidence="5">
    <location>
        <begin position="25"/>
        <end position="46"/>
    </location>
</feature>
<comment type="caution">
    <text evidence="7">The sequence shown here is derived from an EMBL/GenBank/DDBJ whole genome shotgun (WGS) entry which is preliminary data.</text>
</comment>
<accession>A0ABW5NQM0</accession>
<keyword evidence="2 5" id="KW-0812">Transmembrane</keyword>
<evidence type="ECO:0000256" key="4">
    <source>
        <dbReference type="ARBA" id="ARBA00023136"/>
    </source>
</evidence>
<dbReference type="Pfam" id="PF06271">
    <property type="entry name" value="RDD"/>
    <property type="match status" value="1"/>
</dbReference>
<evidence type="ECO:0000256" key="5">
    <source>
        <dbReference type="SAM" id="Phobius"/>
    </source>
</evidence>
<gene>
    <name evidence="7" type="ORF">ACFSR3_04980</name>
</gene>
<dbReference type="PANTHER" id="PTHR38480:SF1">
    <property type="entry name" value="SLR0254 PROTEIN"/>
    <property type="match status" value="1"/>
</dbReference>
<sequence length="246" mass="27931">MSELSITTTQNVNINFNTASVGERMLAYIIDLLVIIAYYVLIYYVLVELVGLGDLIPNDPWSERAVHGLISLPVLFYALWQEALMEGQTIGKRIMKIKVIKIDGYQAGFGDYLIRWILRIVEVTPPFSFIGLISMIVNNKNQRLGDMAAGTAVITLKNSININHTILKEVRDNYVPVYPLVIKLTDNDVRIIKETYEASVKNADFVMIDKLQDKIEKVTGIKSVSQNAMAFVDTVLHDYNYYTRNM</sequence>
<evidence type="ECO:0000256" key="2">
    <source>
        <dbReference type="ARBA" id="ARBA00022692"/>
    </source>
</evidence>
<dbReference type="Proteomes" id="UP001597480">
    <property type="component" value="Unassembled WGS sequence"/>
</dbReference>
<reference evidence="8" key="1">
    <citation type="journal article" date="2019" name="Int. J. Syst. Evol. Microbiol.">
        <title>The Global Catalogue of Microorganisms (GCM) 10K type strain sequencing project: providing services to taxonomists for standard genome sequencing and annotation.</title>
        <authorList>
            <consortium name="The Broad Institute Genomics Platform"/>
            <consortium name="The Broad Institute Genome Sequencing Center for Infectious Disease"/>
            <person name="Wu L."/>
            <person name="Ma J."/>
        </authorList>
    </citation>
    <scope>NUCLEOTIDE SEQUENCE [LARGE SCALE GENOMIC DNA]</scope>
    <source>
        <strain evidence="8">KCTC 42107</strain>
    </source>
</reference>
<dbReference type="RefSeq" id="WP_379819984.1">
    <property type="nucleotide sequence ID" value="NZ_JBHUMD010000006.1"/>
</dbReference>
<protein>
    <submittedName>
        <fullName evidence="7">RDD family protein</fullName>
    </submittedName>
</protein>
<comment type="subcellular location">
    <subcellularLocation>
        <location evidence="1">Membrane</location>
        <topology evidence="1">Multi-pass membrane protein</topology>
    </subcellularLocation>
</comment>
<dbReference type="EMBL" id="JBHUMD010000006">
    <property type="protein sequence ID" value="MFD2601401.1"/>
    <property type="molecule type" value="Genomic_DNA"/>
</dbReference>